<proteinExistence type="predicted"/>
<dbReference type="CDD" id="cd01647">
    <property type="entry name" value="RT_LTR"/>
    <property type="match status" value="1"/>
</dbReference>
<accession>A0A371EGN1</accession>
<dbReference type="InterPro" id="IPR043502">
    <property type="entry name" value="DNA/RNA_pol_sf"/>
</dbReference>
<dbReference type="PANTHER" id="PTHR24559">
    <property type="entry name" value="TRANSPOSON TY3-I GAG-POL POLYPROTEIN"/>
    <property type="match status" value="1"/>
</dbReference>
<comment type="caution">
    <text evidence="1">The sequence shown here is derived from an EMBL/GenBank/DDBJ whole genome shotgun (WGS) entry which is preliminary data.</text>
</comment>
<dbReference type="SUPFAM" id="SSF56672">
    <property type="entry name" value="DNA/RNA polymerases"/>
    <property type="match status" value="1"/>
</dbReference>
<dbReference type="STRING" id="157652.A0A371EGN1"/>
<dbReference type="Proteomes" id="UP000257109">
    <property type="component" value="Unassembled WGS sequence"/>
</dbReference>
<dbReference type="Gene3D" id="3.10.10.10">
    <property type="entry name" value="HIV Type 1 Reverse Transcriptase, subunit A, domain 1"/>
    <property type="match status" value="1"/>
</dbReference>
<sequence>MKRKIGGGKQNAIEQETTKLKVVHFIREVSYTTWLSDVVLVKKSNGKWWMCIDYVNLNKACPKDFYRLLSIDRLVDGASGFQKAGATYQCLMVKVFAKHISHNLEVYVDDMVIKSLDPKEHIEDLEEIFS</sequence>
<dbReference type="InterPro" id="IPR053134">
    <property type="entry name" value="RNA-dir_DNA_polymerase"/>
</dbReference>
<dbReference type="Gene3D" id="3.30.70.270">
    <property type="match status" value="2"/>
</dbReference>
<dbReference type="InterPro" id="IPR043128">
    <property type="entry name" value="Rev_trsase/Diguanyl_cyclase"/>
</dbReference>
<dbReference type="AlphaFoldDB" id="A0A371EGN1"/>
<name>A0A371EGN1_MUCPR</name>
<organism evidence="1 2">
    <name type="scientific">Mucuna pruriens</name>
    <name type="common">Velvet bean</name>
    <name type="synonym">Dolichos pruriens</name>
    <dbReference type="NCBI Taxonomy" id="157652"/>
    <lineage>
        <taxon>Eukaryota</taxon>
        <taxon>Viridiplantae</taxon>
        <taxon>Streptophyta</taxon>
        <taxon>Embryophyta</taxon>
        <taxon>Tracheophyta</taxon>
        <taxon>Spermatophyta</taxon>
        <taxon>Magnoliopsida</taxon>
        <taxon>eudicotyledons</taxon>
        <taxon>Gunneridae</taxon>
        <taxon>Pentapetalae</taxon>
        <taxon>rosids</taxon>
        <taxon>fabids</taxon>
        <taxon>Fabales</taxon>
        <taxon>Fabaceae</taxon>
        <taxon>Papilionoideae</taxon>
        <taxon>50 kb inversion clade</taxon>
        <taxon>NPAAA clade</taxon>
        <taxon>indigoferoid/millettioid clade</taxon>
        <taxon>Phaseoleae</taxon>
        <taxon>Mucuna</taxon>
    </lineage>
</organism>
<evidence type="ECO:0000313" key="1">
    <source>
        <dbReference type="EMBL" id="RDX65129.1"/>
    </source>
</evidence>
<evidence type="ECO:0008006" key="3">
    <source>
        <dbReference type="Google" id="ProtNLM"/>
    </source>
</evidence>
<evidence type="ECO:0000313" key="2">
    <source>
        <dbReference type="Proteomes" id="UP000257109"/>
    </source>
</evidence>
<feature type="non-terminal residue" evidence="1">
    <location>
        <position position="1"/>
    </location>
</feature>
<reference evidence="1" key="1">
    <citation type="submission" date="2018-05" db="EMBL/GenBank/DDBJ databases">
        <title>Draft genome of Mucuna pruriens seed.</title>
        <authorList>
            <person name="Nnadi N.E."/>
            <person name="Vos R."/>
            <person name="Hasami M.H."/>
            <person name="Devisetty U.K."/>
            <person name="Aguiy J.C."/>
        </authorList>
    </citation>
    <scope>NUCLEOTIDE SEQUENCE [LARGE SCALE GENOMIC DNA]</scope>
    <source>
        <strain evidence="1">JCA_2017</strain>
    </source>
</reference>
<keyword evidence="2" id="KW-1185">Reference proteome</keyword>
<dbReference type="EMBL" id="QJKJ01014049">
    <property type="protein sequence ID" value="RDX65129.1"/>
    <property type="molecule type" value="Genomic_DNA"/>
</dbReference>
<protein>
    <recommendedName>
        <fullName evidence="3">Reverse transcriptase domain-containing protein</fullName>
    </recommendedName>
</protein>
<dbReference type="OrthoDB" id="1928766at2759"/>
<gene>
    <name evidence="1" type="ORF">CR513_56238</name>
</gene>
<dbReference type="PANTHER" id="PTHR24559:SF444">
    <property type="entry name" value="REVERSE TRANSCRIPTASE DOMAIN-CONTAINING PROTEIN"/>
    <property type="match status" value="1"/>
</dbReference>